<evidence type="ECO:0000256" key="1">
    <source>
        <dbReference type="ARBA" id="ARBA00001974"/>
    </source>
</evidence>
<dbReference type="PANTHER" id="PTHR43884">
    <property type="entry name" value="ACYL-COA DEHYDROGENASE"/>
    <property type="match status" value="1"/>
</dbReference>
<dbReference type="AlphaFoldDB" id="A0A1G9U9H5"/>
<comment type="cofactor">
    <cofactor evidence="1 6">
        <name>FAD</name>
        <dbReference type="ChEBI" id="CHEBI:57692"/>
    </cofactor>
</comment>
<evidence type="ECO:0000256" key="5">
    <source>
        <dbReference type="ARBA" id="ARBA00023002"/>
    </source>
</evidence>
<dbReference type="Pfam" id="PF00441">
    <property type="entry name" value="Acyl-CoA_dh_1"/>
    <property type="match status" value="1"/>
</dbReference>
<evidence type="ECO:0000256" key="3">
    <source>
        <dbReference type="ARBA" id="ARBA00022630"/>
    </source>
</evidence>
<dbReference type="SUPFAM" id="SSF56645">
    <property type="entry name" value="Acyl-CoA dehydrogenase NM domain-like"/>
    <property type="match status" value="1"/>
</dbReference>
<evidence type="ECO:0000256" key="6">
    <source>
        <dbReference type="RuleBase" id="RU362125"/>
    </source>
</evidence>
<protein>
    <submittedName>
        <fullName evidence="10">Acyl-CoA dehydrogenase</fullName>
    </submittedName>
</protein>
<dbReference type="InterPro" id="IPR013786">
    <property type="entry name" value="AcylCoA_DH/ox_N"/>
</dbReference>
<sequence>MKPEDFRAAWRAAADSGLAGLCVPGRFGGGGLGAVDTAEAVEAAGRDAQDLGLVFGMMAHLLACAMPVAEFGSDELRAGVLPRLCSGEWIAGNAITEREAGSDTGKLSTTAVRTDDHYLLTGEKSFVSNATVADVFVVYAVTDPALGYLGISALLVERDSPGVTVGEPLPKLGLTGCPAAVVRFEDCPVPAANLIGREGSGAAVFRASMRWERTCLFAAYLGAMDGLLDRTVEHARSRRQFGRPIGANQAVSHRLADLKVRVESARALLYRACAAMDRGEVGDLDVAMAKLAVSEAAVEVGLAAVQIFGAAGYAGAGSVDALLRDAIGSTIFSGTSEIQRELIAKEMGL</sequence>
<evidence type="ECO:0000256" key="2">
    <source>
        <dbReference type="ARBA" id="ARBA00009347"/>
    </source>
</evidence>
<dbReference type="Gene3D" id="1.10.540.10">
    <property type="entry name" value="Acyl-CoA dehydrogenase/oxidase, N-terminal domain"/>
    <property type="match status" value="1"/>
</dbReference>
<dbReference type="FunFam" id="2.40.110.10:FF:000002">
    <property type="entry name" value="Acyl-CoA dehydrogenase fadE12"/>
    <property type="match status" value="1"/>
</dbReference>
<dbReference type="eggNOG" id="COG1960">
    <property type="taxonomic scope" value="Bacteria"/>
</dbReference>
<dbReference type="Gene3D" id="2.40.110.10">
    <property type="entry name" value="Butyryl-CoA Dehydrogenase, subunit A, domain 2"/>
    <property type="match status" value="1"/>
</dbReference>
<dbReference type="InterPro" id="IPR006091">
    <property type="entry name" value="Acyl-CoA_Oxase/DH_mid-dom"/>
</dbReference>
<name>A0A1G9U9H5_ALLAB</name>
<gene>
    <name evidence="10" type="ORF">SAMN04489726_2282</name>
</gene>
<dbReference type="Pfam" id="PF02771">
    <property type="entry name" value="Acyl-CoA_dh_N"/>
    <property type="match status" value="1"/>
</dbReference>
<evidence type="ECO:0000259" key="9">
    <source>
        <dbReference type="Pfam" id="PF02771"/>
    </source>
</evidence>
<dbReference type="InterPro" id="IPR037069">
    <property type="entry name" value="AcylCoA_DH/ox_N_sf"/>
</dbReference>
<keyword evidence="4 6" id="KW-0274">FAD</keyword>
<comment type="similarity">
    <text evidence="2 6">Belongs to the acyl-CoA dehydrogenase family.</text>
</comment>
<keyword evidence="3 6" id="KW-0285">Flavoprotein</keyword>
<evidence type="ECO:0000259" key="7">
    <source>
        <dbReference type="Pfam" id="PF00441"/>
    </source>
</evidence>
<dbReference type="PANTHER" id="PTHR43884:SF12">
    <property type="entry name" value="ISOVALERYL-COA DEHYDROGENASE, MITOCHONDRIAL-RELATED"/>
    <property type="match status" value="1"/>
</dbReference>
<dbReference type="Gene3D" id="1.20.140.10">
    <property type="entry name" value="Butyryl-CoA Dehydrogenase, subunit A, domain 3"/>
    <property type="match status" value="1"/>
</dbReference>
<reference evidence="10 11" key="1">
    <citation type="submission" date="2016-10" db="EMBL/GenBank/DDBJ databases">
        <authorList>
            <person name="de Groot N.N."/>
        </authorList>
    </citation>
    <scope>NUCLEOTIDE SEQUENCE [LARGE SCALE GENOMIC DNA]</scope>
    <source>
        <strain evidence="10 11">DSM 44149</strain>
    </source>
</reference>
<feature type="domain" description="Acyl-CoA dehydrogenase/oxidase C-terminal" evidence="7">
    <location>
        <begin position="199"/>
        <end position="347"/>
    </location>
</feature>
<feature type="domain" description="Acyl-CoA oxidase/dehydrogenase middle" evidence="8">
    <location>
        <begin position="94"/>
        <end position="187"/>
    </location>
</feature>
<dbReference type="SUPFAM" id="SSF47203">
    <property type="entry name" value="Acyl-CoA dehydrogenase C-terminal domain-like"/>
    <property type="match status" value="1"/>
</dbReference>
<keyword evidence="5 6" id="KW-0560">Oxidoreductase</keyword>
<evidence type="ECO:0000313" key="11">
    <source>
        <dbReference type="Proteomes" id="UP000183376"/>
    </source>
</evidence>
<dbReference type="EMBL" id="LT629701">
    <property type="protein sequence ID" value="SDM56600.1"/>
    <property type="molecule type" value="Genomic_DNA"/>
</dbReference>
<evidence type="ECO:0000313" key="10">
    <source>
        <dbReference type="EMBL" id="SDM56600.1"/>
    </source>
</evidence>
<dbReference type="InterPro" id="IPR046373">
    <property type="entry name" value="Acyl-CoA_Oxase/DH_mid-dom_sf"/>
</dbReference>
<dbReference type="FunFam" id="1.20.140.10:FF:000001">
    <property type="entry name" value="Acyl-CoA dehydrogenase"/>
    <property type="match status" value="1"/>
</dbReference>
<organism evidence="10 11">
    <name type="scientific">Allokutzneria albata</name>
    <name type="common">Kibdelosporangium albatum</name>
    <dbReference type="NCBI Taxonomy" id="211114"/>
    <lineage>
        <taxon>Bacteria</taxon>
        <taxon>Bacillati</taxon>
        <taxon>Actinomycetota</taxon>
        <taxon>Actinomycetes</taxon>
        <taxon>Pseudonocardiales</taxon>
        <taxon>Pseudonocardiaceae</taxon>
        <taxon>Allokutzneria</taxon>
    </lineage>
</organism>
<dbReference type="Pfam" id="PF02770">
    <property type="entry name" value="Acyl-CoA_dh_M"/>
    <property type="match status" value="1"/>
</dbReference>
<keyword evidence="11" id="KW-1185">Reference proteome</keyword>
<evidence type="ECO:0000259" key="8">
    <source>
        <dbReference type="Pfam" id="PF02770"/>
    </source>
</evidence>
<dbReference type="GO" id="GO:0003995">
    <property type="term" value="F:acyl-CoA dehydrogenase activity"/>
    <property type="evidence" value="ECO:0007669"/>
    <property type="project" value="TreeGrafter"/>
</dbReference>
<dbReference type="Proteomes" id="UP000183376">
    <property type="component" value="Chromosome I"/>
</dbReference>
<proteinExistence type="inferred from homology"/>
<dbReference type="RefSeq" id="WP_162184903.1">
    <property type="nucleotide sequence ID" value="NZ_JOEF01000023.1"/>
</dbReference>
<dbReference type="InterPro" id="IPR009075">
    <property type="entry name" value="AcylCo_DH/oxidase_C"/>
</dbReference>
<dbReference type="STRING" id="211114.SAMN04489726_2282"/>
<accession>A0A1G9U9H5</accession>
<dbReference type="GO" id="GO:0050660">
    <property type="term" value="F:flavin adenine dinucleotide binding"/>
    <property type="evidence" value="ECO:0007669"/>
    <property type="project" value="InterPro"/>
</dbReference>
<dbReference type="InterPro" id="IPR009100">
    <property type="entry name" value="AcylCoA_DH/oxidase_NM_dom_sf"/>
</dbReference>
<evidence type="ECO:0000256" key="4">
    <source>
        <dbReference type="ARBA" id="ARBA00022827"/>
    </source>
</evidence>
<feature type="domain" description="Acyl-CoA dehydrogenase/oxidase N-terminal" evidence="9">
    <location>
        <begin position="7"/>
        <end position="88"/>
    </location>
</feature>
<dbReference type="CDD" id="cd00567">
    <property type="entry name" value="ACAD"/>
    <property type="match status" value="1"/>
</dbReference>
<dbReference type="InterPro" id="IPR036250">
    <property type="entry name" value="AcylCo_DH-like_C"/>
</dbReference>